<evidence type="ECO:0000313" key="2">
    <source>
        <dbReference type="Proteomes" id="UP000241158"/>
    </source>
</evidence>
<reference evidence="2" key="1">
    <citation type="submission" date="2017-11" db="EMBL/GenBank/DDBJ databases">
        <authorList>
            <person name="Kuznetsova I."/>
            <person name="Sazanova A."/>
            <person name="Chirak E."/>
            <person name="Safronova V."/>
            <person name="Willems A."/>
        </authorList>
    </citation>
    <scope>NUCLEOTIDE SEQUENCE [LARGE SCALE GENOMIC DNA]</scope>
    <source>
        <strain evidence="2">PEPV15</strain>
    </source>
</reference>
<gene>
    <name evidence="1" type="ORF">CU100_01115</name>
</gene>
<keyword evidence="2" id="KW-1185">Reference proteome</keyword>
<organism evidence="1 2">
    <name type="scientific">Phyllobacterium endophyticum</name>
    <dbReference type="NCBI Taxonomy" id="1149773"/>
    <lineage>
        <taxon>Bacteria</taxon>
        <taxon>Pseudomonadati</taxon>
        <taxon>Pseudomonadota</taxon>
        <taxon>Alphaproteobacteria</taxon>
        <taxon>Hyphomicrobiales</taxon>
        <taxon>Phyllobacteriaceae</taxon>
        <taxon>Phyllobacterium</taxon>
    </lineage>
</organism>
<accession>A0A2P7AYZ5</accession>
<protein>
    <recommendedName>
        <fullName evidence="3">DUF433 domain-containing protein</fullName>
    </recommendedName>
</protein>
<proteinExistence type="predicted"/>
<evidence type="ECO:0000313" key="1">
    <source>
        <dbReference type="EMBL" id="PSH59423.1"/>
    </source>
</evidence>
<dbReference type="EMBL" id="PGGN01000001">
    <property type="protein sequence ID" value="PSH59423.1"/>
    <property type="molecule type" value="Genomic_DNA"/>
</dbReference>
<dbReference type="AlphaFoldDB" id="A0A2P7AYZ5"/>
<sequence>MESFQMDGLIGIGAYTPAEAGRLLRVHPSKISRWLRGHSIQGKLYEPLWMPEINLDDERVYLGFRDLMEIRVADAFIRAGVSAIRIRATIMAAREIIGQDHPLSTDKFRTDGREIFLHTVETDEYGQERERLLNLFRQQYEFKGIIDPILKTVDFSADGNPLVWWPGGRKLNVVVDPARSFGQPIDARSSVPTAVLAAAGMQEGITGAALAFAVTEASIRRSIDFESLMKHRAAA</sequence>
<comment type="caution">
    <text evidence="1">The sequence shown here is derived from an EMBL/GenBank/DDBJ whole genome shotgun (WGS) entry which is preliminary data.</text>
</comment>
<evidence type="ECO:0008006" key="3">
    <source>
        <dbReference type="Google" id="ProtNLM"/>
    </source>
</evidence>
<name>A0A2P7AYZ5_9HYPH</name>
<dbReference type="OrthoDB" id="940717at2"/>
<dbReference type="Proteomes" id="UP000241158">
    <property type="component" value="Unassembled WGS sequence"/>
</dbReference>